<organism evidence="2 3">
    <name type="scientific">Ignelater luminosus</name>
    <name type="common">Cucubano</name>
    <name type="synonym">Pyrophorus luminosus</name>
    <dbReference type="NCBI Taxonomy" id="2038154"/>
    <lineage>
        <taxon>Eukaryota</taxon>
        <taxon>Metazoa</taxon>
        <taxon>Ecdysozoa</taxon>
        <taxon>Arthropoda</taxon>
        <taxon>Hexapoda</taxon>
        <taxon>Insecta</taxon>
        <taxon>Pterygota</taxon>
        <taxon>Neoptera</taxon>
        <taxon>Endopterygota</taxon>
        <taxon>Coleoptera</taxon>
        <taxon>Polyphaga</taxon>
        <taxon>Elateriformia</taxon>
        <taxon>Elateroidea</taxon>
        <taxon>Elateridae</taxon>
        <taxon>Agrypninae</taxon>
        <taxon>Pyrophorini</taxon>
        <taxon>Ignelater</taxon>
    </lineage>
</organism>
<evidence type="ECO:0000313" key="2">
    <source>
        <dbReference type="EMBL" id="KAF2900209.1"/>
    </source>
</evidence>
<dbReference type="EMBL" id="VTPC01002340">
    <property type="protein sequence ID" value="KAF2900209.1"/>
    <property type="molecule type" value="Genomic_DNA"/>
</dbReference>
<name>A0A8K0GHN4_IGNLU</name>
<reference evidence="2" key="1">
    <citation type="submission" date="2019-08" db="EMBL/GenBank/DDBJ databases">
        <title>The genome of the North American firefly Photinus pyralis.</title>
        <authorList>
            <consortium name="Photinus pyralis genome working group"/>
            <person name="Fallon T.R."/>
            <person name="Sander Lower S.E."/>
            <person name="Weng J.-K."/>
        </authorList>
    </citation>
    <scope>NUCLEOTIDE SEQUENCE</scope>
    <source>
        <strain evidence="2">TRF0915ILg1</strain>
        <tissue evidence="2">Whole body</tissue>
    </source>
</reference>
<keyword evidence="3" id="KW-1185">Reference proteome</keyword>
<gene>
    <name evidence="2" type="ORF">ILUMI_05975</name>
</gene>
<accession>A0A8K0GHN4</accession>
<feature type="compositionally biased region" description="Acidic residues" evidence="1">
    <location>
        <begin position="231"/>
        <end position="240"/>
    </location>
</feature>
<evidence type="ECO:0000256" key="1">
    <source>
        <dbReference type="SAM" id="MobiDB-lite"/>
    </source>
</evidence>
<feature type="compositionally biased region" description="Basic and acidic residues" evidence="1">
    <location>
        <begin position="220"/>
        <end position="230"/>
    </location>
</feature>
<feature type="region of interest" description="Disordered" evidence="1">
    <location>
        <begin position="203"/>
        <end position="240"/>
    </location>
</feature>
<dbReference type="Proteomes" id="UP000801492">
    <property type="component" value="Unassembled WGS sequence"/>
</dbReference>
<comment type="caution">
    <text evidence="2">The sequence shown here is derived from an EMBL/GenBank/DDBJ whole genome shotgun (WGS) entry which is preliminary data.</text>
</comment>
<dbReference type="AlphaFoldDB" id="A0A8K0GHN4"/>
<proteinExistence type="predicted"/>
<evidence type="ECO:0000313" key="3">
    <source>
        <dbReference type="Proteomes" id="UP000801492"/>
    </source>
</evidence>
<sequence length="240" mass="27662">MVESILSRRNEAERINDPNRRTVTTTRKEPGVWMKRFMKRHLDLSLRKPELMSLARNISFNMHNINRFFDNLERIQLKYNCTSAKIINVDESGVNTVLAVPKIFIPKGCKLVRLFQVKVTLVGIVTASGEASPPVYIFPKLKVTDMLRKDDDDIARSQYSVQKESNKIEECLEATDLPSTSSLAIQITSEMIRPFPKAQNVKNRKKIQGERLEEDEVDEKELCQEPRESDVDFDVGDEYL</sequence>
<protein>
    <recommendedName>
        <fullName evidence="4">DDE-1 domain-containing protein</fullName>
    </recommendedName>
</protein>
<evidence type="ECO:0008006" key="4">
    <source>
        <dbReference type="Google" id="ProtNLM"/>
    </source>
</evidence>
<feature type="region of interest" description="Disordered" evidence="1">
    <location>
        <begin position="1"/>
        <end position="22"/>
    </location>
</feature>